<comment type="caution">
    <text evidence="1">The sequence shown here is derived from an EMBL/GenBank/DDBJ whole genome shotgun (WGS) entry which is preliminary data.</text>
</comment>
<evidence type="ECO:0000313" key="2">
    <source>
        <dbReference type="Proteomes" id="UP000029736"/>
    </source>
</evidence>
<name>A0A098S4C0_9BACT</name>
<reference evidence="1 2" key="1">
    <citation type="journal article" date="2014" name="Int. J. Syst. Evol. Microbiol.">
        <title>Phaeodactylibacter xiamenensis gen. nov., sp. nov., a member of the family Saprospiraceae isolated from the marine alga Phaeodactylum tricornutum.</title>
        <authorList>
            <person name="Chen Z.Jr."/>
            <person name="Lei X."/>
            <person name="Lai Q."/>
            <person name="Li Y."/>
            <person name="Zhang B."/>
            <person name="Zhang J."/>
            <person name="Zhang H."/>
            <person name="Yang L."/>
            <person name="Zheng W."/>
            <person name="Tian Y."/>
            <person name="Yu Z."/>
            <person name="Xu H.Jr."/>
            <person name="Zheng T."/>
        </authorList>
    </citation>
    <scope>NUCLEOTIDE SEQUENCE [LARGE SCALE GENOMIC DNA]</scope>
    <source>
        <strain evidence="1 2">KD52</strain>
    </source>
</reference>
<dbReference type="AlphaFoldDB" id="A0A098S4C0"/>
<dbReference type="EMBL" id="JPOS01000082">
    <property type="protein sequence ID" value="KGE86047.1"/>
    <property type="molecule type" value="Genomic_DNA"/>
</dbReference>
<proteinExistence type="predicted"/>
<dbReference type="OrthoDB" id="1492637at2"/>
<protein>
    <submittedName>
        <fullName evidence="1">Uncharacterized protein</fullName>
    </submittedName>
</protein>
<dbReference type="RefSeq" id="WP_044226009.1">
    <property type="nucleotide sequence ID" value="NZ_JBKAGJ010000002.1"/>
</dbReference>
<gene>
    <name evidence="1" type="ORF">IX84_23180</name>
</gene>
<organism evidence="1 2">
    <name type="scientific">Phaeodactylibacter xiamenensis</name>
    <dbReference type="NCBI Taxonomy" id="1524460"/>
    <lineage>
        <taxon>Bacteria</taxon>
        <taxon>Pseudomonadati</taxon>
        <taxon>Bacteroidota</taxon>
        <taxon>Saprospiria</taxon>
        <taxon>Saprospirales</taxon>
        <taxon>Haliscomenobacteraceae</taxon>
        <taxon>Phaeodactylibacter</taxon>
    </lineage>
</organism>
<dbReference type="Proteomes" id="UP000029736">
    <property type="component" value="Unassembled WGS sequence"/>
</dbReference>
<evidence type="ECO:0000313" key="1">
    <source>
        <dbReference type="EMBL" id="KGE86047.1"/>
    </source>
</evidence>
<keyword evidence="2" id="KW-1185">Reference proteome</keyword>
<dbReference type="STRING" id="1524460.IX84_23180"/>
<sequence>MQRIGLLLVACCLFGSLFAQSELKVGVELFPNISHRRLVAQLNDVDPAETQRLENLEVSRFSFSAGLMAQWRSERIAFKTGAYFVESGYQTRRTEVDLRDDIPDGAEDQRTNYVHYFIEIPAELLFYQTLDDKNDFLFSMGISMAVNIANRERITYYTDDISEQVTEKPEGDNFSGLGYSFISGLGWEHHFDGFTTMIQPTFQFWLSGLLNDPLEQYNRNLYSVGIRTAVKF</sequence>
<accession>A0A098S4C0</accession>